<proteinExistence type="predicted"/>
<dbReference type="InterPro" id="IPR004244">
    <property type="entry name" value="Transposase_22"/>
</dbReference>
<feature type="non-terminal residue" evidence="1">
    <location>
        <position position="244"/>
    </location>
</feature>
<dbReference type="AlphaFoldDB" id="A0A6S7K737"/>
<organism evidence="1 2">
    <name type="scientific">Paramuricea clavata</name>
    <name type="common">Red gorgonian</name>
    <name type="synonym">Violescent sea-whip</name>
    <dbReference type="NCBI Taxonomy" id="317549"/>
    <lineage>
        <taxon>Eukaryota</taxon>
        <taxon>Metazoa</taxon>
        <taxon>Cnidaria</taxon>
        <taxon>Anthozoa</taxon>
        <taxon>Octocorallia</taxon>
        <taxon>Malacalcyonacea</taxon>
        <taxon>Plexauridae</taxon>
        <taxon>Paramuricea</taxon>
    </lineage>
</organism>
<reference evidence="1" key="1">
    <citation type="submission" date="2020-04" db="EMBL/GenBank/DDBJ databases">
        <authorList>
            <person name="Alioto T."/>
            <person name="Alioto T."/>
            <person name="Gomez Garrido J."/>
        </authorList>
    </citation>
    <scope>NUCLEOTIDE SEQUENCE</scope>
    <source>
        <strain evidence="1">A484AB</strain>
    </source>
</reference>
<protein>
    <submittedName>
        <fullName evidence="1">Unc-13 homolog C-like</fullName>
    </submittedName>
</protein>
<keyword evidence="2" id="KW-1185">Reference proteome</keyword>
<evidence type="ECO:0000313" key="1">
    <source>
        <dbReference type="EMBL" id="CAB4037680.1"/>
    </source>
</evidence>
<dbReference type="OrthoDB" id="5988707at2759"/>
<name>A0A6S7K737_PARCT</name>
<dbReference type="Proteomes" id="UP001152795">
    <property type="component" value="Unassembled WGS sequence"/>
</dbReference>
<evidence type="ECO:0000313" key="2">
    <source>
        <dbReference type="Proteomes" id="UP001152795"/>
    </source>
</evidence>
<dbReference type="PANTHER" id="PTHR11505">
    <property type="entry name" value="L1 TRANSPOSABLE ELEMENT-RELATED"/>
    <property type="match status" value="1"/>
</dbReference>
<sequence length="244" mass="28641">MADSKQATKRVAQNLNITNPCRTLKAVQTKIPKPNTPERRMEEKGEKEVDMRQIQQMFSTMMTKLEKLDGIEADMKEIKHSLEYAHAEIADLKQQNETNKVNQEQARERIGKLEQDNATLRNKIVDLQARSMRDNLLFFNMPERDQENTTEIIHELLETKMEIRDARNKVKIDRSHRIGRKREGNRKPRPIVVKFNYYQDREHVRINAKKFKGTNIGVSEQFPEEIESVRKALYPGELKKAKAE</sequence>
<dbReference type="EMBL" id="CACRXK020023356">
    <property type="protein sequence ID" value="CAB4037680.1"/>
    <property type="molecule type" value="Genomic_DNA"/>
</dbReference>
<comment type="caution">
    <text evidence="1">The sequence shown here is derived from an EMBL/GenBank/DDBJ whole genome shotgun (WGS) entry which is preliminary data.</text>
</comment>
<gene>
    <name evidence="1" type="ORF">PACLA_8A068266</name>
</gene>
<dbReference type="Gene3D" id="3.30.70.1820">
    <property type="entry name" value="L1 transposable element, RRM domain"/>
    <property type="match status" value="1"/>
</dbReference>
<accession>A0A6S7K737</accession>